<reference evidence="2 3" key="1">
    <citation type="journal article" date="2016" name="Front. Microbiol.">
        <title>Comprehensive Phylogenetic Analysis of Bovine Non-aureus Staphylococci Species Based on Whole-Genome Sequencing.</title>
        <authorList>
            <person name="Naushad S."/>
            <person name="Barkema H.W."/>
            <person name="Luby C."/>
            <person name="Condas L.A."/>
            <person name="Nobrega D.B."/>
            <person name="Carson D.A."/>
            <person name="De Buck J."/>
        </authorList>
    </citation>
    <scope>NUCLEOTIDE SEQUENCE [LARGE SCALE GENOMIC DNA]</scope>
    <source>
        <strain evidence="2 3">SNUC 1231</strain>
    </source>
</reference>
<dbReference type="EMBL" id="PZFQ01000088">
    <property type="protein sequence ID" value="PTI73369.1"/>
    <property type="molecule type" value="Genomic_DNA"/>
</dbReference>
<protein>
    <recommendedName>
        <fullName evidence="1">YozE SAM-like domain-containing protein</fullName>
    </recommendedName>
</protein>
<evidence type="ECO:0000313" key="2">
    <source>
        <dbReference type="EMBL" id="PTI73369.1"/>
    </source>
</evidence>
<proteinExistence type="predicted"/>
<evidence type="ECO:0000259" key="1">
    <source>
        <dbReference type="Pfam" id="PF06855"/>
    </source>
</evidence>
<dbReference type="Pfam" id="PF06855">
    <property type="entry name" value="YozE_SAM_like"/>
    <property type="match status" value="1"/>
</dbReference>
<evidence type="ECO:0000313" key="3">
    <source>
        <dbReference type="Proteomes" id="UP000241960"/>
    </source>
</evidence>
<gene>
    <name evidence="2" type="ORF">BU058_13260</name>
</gene>
<comment type="caution">
    <text evidence="2">The sequence shown here is derived from an EMBL/GenBank/DDBJ whole genome shotgun (WGS) entry which is preliminary data.</text>
</comment>
<dbReference type="RefSeq" id="WP_046836374.1">
    <property type="nucleotide sequence ID" value="NZ_CP118976.1"/>
</dbReference>
<dbReference type="SUPFAM" id="SSF140652">
    <property type="entry name" value="YozE-like"/>
    <property type="match status" value="1"/>
</dbReference>
<dbReference type="Proteomes" id="UP000241960">
    <property type="component" value="Unassembled WGS sequence"/>
</dbReference>
<sequence length="68" mass="8149">MSFYEFIQDYSGDDTPLGEIANWINQDVGFPMDEESVDKILRYFRKQRLEGCTIEYVKRALYIYSNYC</sequence>
<dbReference type="InterPro" id="IPR023089">
    <property type="entry name" value="YozE_SAM-like"/>
</dbReference>
<dbReference type="AlphaFoldDB" id="A0A9Q6MTX5"/>
<feature type="domain" description="YozE SAM-like" evidence="1">
    <location>
        <begin position="2"/>
        <end position="65"/>
    </location>
</feature>
<dbReference type="InterPro" id="IPR036806">
    <property type="entry name" value="YozE_SAM-like_sf"/>
</dbReference>
<dbReference type="Gene3D" id="1.10.150.260">
    <property type="entry name" value="YozE SAM-like"/>
    <property type="match status" value="1"/>
</dbReference>
<name>A0A9Q6MTX5_9STAP</name>
<dbReference type="GeneID" id="93720657"/>
<accession>A0A9Q6MTX5</accession>
<organism evidence="2 3">
    <name type="scientific">Staphylococcus succinus</name>
    <dbReference type="NCBI Taxonomy" id="61015"/>
    <lineage>
        <taxon>Bacteria</taxon>
        <taxon>Bacillati</taxon>
        <taxon>Bacillota</taxon>
        <taxon>Bacilli</taxon>
        <taxon>Bacillales</taxon>
        <taxon>Staphylococcaceae</taxon>
        <taxon>Staphylococcus</taxon>
    </lineage>
</organism>